<dbReference type="PANTHER" id="PTHR24258:SF116">
    <property type="entry name" value="FI16631P1-RELATED"/>
    <property type="match status" value="1"/>
</dbReference>
<reference evidence="8 9" key="2">
    <citation type="submission" date="2019-01" db="EMBL/GenBank/DDBJ databases">
        <title>The decoding of complex shrimp genome reveals the adaptation for benthos swimmer, frequently molting mechanism and breeding impact on genome.</title>
        <authorList>
            <person name="Sun Y."/>
            <person name="Gao Y."/>
            <person name="Yu Y."/>
        </authorList>
    </citation>
    <scope>NUCLEOTIDE SEQUENCE [LARGE SCALE GENOMIC DNA]</scope>
    <source>
        <tissue evidence="8">Muscle</tissue>
    </source>
</reference>
<gene>
    <name evidence="8" type="ORF">C7M84_017072</name>
</gene>
<dbReference type="GO" id="GO:0006508">
    <property type="term" value="P:proteolysis"/>
    <property type="evidence" value="ECO:0007669"/>
    <property type="project" value="UniProtKB-KW"/>
</dbReference>
<feature type="domain" description="Peptidase S1" evidence="7">
    <location>
        <begin position="591"/>
        <end position="864"/>
    </location>
</feature>
<feature type="region of interest" description="Disordered" evidence="6">
    <location>
        <begin position="209"/>
        <end position="309"/>
    </location>
</feature>
<dbReference type="InterPro" id="IPR033116">
    <property type="entry name" value="TRYPSIN_SER"/>
</dbReference>
<comment type="similarity">
    <text evidence="4">Belongs to the peptidase S1 family. CLIP subfamily.</text>
</comment>
<keyword evidence="3" id="KW-0325">Glycoprotein</keyword>
<dbReference type="Proteomes" id="UP000283509">
    <property type="component" value="Unassembled WGS sequence"/>
</dbReference>
<dbReference type="PRINTS" id="PR00722">
    <property type="entry name" value="CHYMOTRYPSIN"/>
</dbReference>
<feature type="region of interest" description="Disordered" evidence="6">
    <location>
        <begin position="151"/>
        <end position="170"/>
    </location>
</feature>
<feature type="compositionally biased region" description="Acidic residues" evidence="6">
    <location>
        <begin position="618"/>
        <end position="637"/>
    </location>
</feature>
<dbReference type="PROSITE" id="PS00135">
    <property type="entry name" value="TRYPSIN_SER"/>
    <property type="match status" value="1"/>
</dbReference>
<dbReference type="InterPro" id="IPR043504">
    <property type="entry name" value="Peptidase_S1_PA_chymotrypsin"/>
</dbReference>
<feature type="compositionally biased region" description="Basic residues" evidence="6">
    <location>
        <begin position="287"/>
        <end position="300"/>
    </location>
</feature>
<dbReference type="Pfam" id="PF00089">
    <property type="entry name" value="Trypsin"/>
    <property type="match status" value="1"/>
</dbReference>
<dbReference type="PROSITE" id="PS00134">
    <property type="entry name" value="TRYPSIN_HIS"/>
    <property type="match status" value="1"/>
</dbReference>
<dbReference type="CDD" id="cd00190">
    <property type="entry name" value="Tryp_SPc"/>
    <property type="match status" value="1"/>
</dbReference>
<comment type="caution">
    <text evidence="8">The sequence shown here is derived from an EMBL/GenBank/DDBJ whole genome shotgun (WGS) entry which is preliminary data.</text>
</comment>
<feature type="region of interest" description="Disordered" evidence="6">
    <location>
        <begin position="618"/>
        <end position="644"/>
    </location>
</feature>
<keyword evidence="5" id="KW-0720">Serine protease</keyword>
<evidence type="ECO:0000313" key="8">
    <source>
        <dbReference type="EMBL" id="ROT64982.1"/>
    </source>
</evidence>
<dbReference type="InterPro" id="IPR001314">
    <property type="entry name" value="Peptidase_S1A"/>
</dbReference>
<feature type="region of interest" description="Disordered" evidence="6">
    <location>
        <begin position="322"/>
        <end position="341"/>
    </location>
</feature>
<evidence type="ECO:0000259" key="7">
    <source>
        <dbReference type="PROSITE" id="PS50240"/>
    </source>
</evidence>
<accession>A0A423SLC4</accession>
<dbReference type="GO" id="GO:0004252">
    <property type="term" value="F:serine-type endopeptidase activity"/>
    <property type="evidence" value="ECO:0007669"/>
    <property type="project" value="InterPro"/>
</dbReference>
<evidence type="ECO:0000313" key="9">
    <source>
        <dbReference type="Proteomes" id="UP000283509"/>
    </source>
</evidence>
<reference evidence="8 9" key="1">
    <citation type="submission" date="2018-04" db="EMBL/GenBank/DDBJ databases">
        <authorList>
            <person name="Zhang X."/>
            <person name="Yuan J."/>
            <person name="Li F."/>
            <person name="Xiang J."/>
        </authorList>
    </citation>
    <scope>NUCLEOTIDE SEQUENCE [LARGE SCALE GENOMIC DNA]</scope>
    <source>
        <tissue evidence="8">Muscle</tissue>
    </source>
</reference>
<evidence type="ECO:0000256" key="2">
    <source>
        <dbReference type="ARBA" id="ARBA00023157"/>
    </source>
</evidence>
<evidence type="ECO:0000256" key="6">
    <source>
        <dbReference type="SAM" id="MobiDB-lite"/>
    </source>
</evidence>
<protein>
    <submittedName>
        <fullName evidence="8">Trypsin-like protein</fullName>
    </submittedName>
</protein>
<sequence>MTANRISPLQALQRWAVAVGGVEALQRWAEATTEAQEAARISIPLAGGGGEGGMRNQSGIHACQLPTTCDSCMPQGEEECVNRASSSSCDLEALLGRCRTNPSFALRFCAGSCRDFIDVCARADTRDINTCIGPQSITQPDFECGAVPSSARMGVPPPAEAAPPDAGRAGPARWNVRYEVVRAARRLGVDKWRQEKRRQEARQDEECVEILEDCDPTTTSTTSPPSTTTTPSTTPTTTPFTTTPSTTTLPSTTTPSTTTPPSTTTTPSTTPPTTIPTTLPNDEIPQLKKRKKKSKKKNRRGREVRQDDKDCIIIVPNPDCSTTTVPPTTVPPTTVSTTSASEEATVPPEVVQGTAAALIAVFVSVPVVAALVGASSSAAAAASAGVGGIPPPPVVPPSFNRAAAKSLVPNCDPSGYVQVVGELQTLVVGHTGRPLEPKAFMLVEAILFCKFGSGKNPPPSALSIFAREGPADLPLPNTYPGLSYPGLFLHDNTTVNSTAPSVPTATPPYVGVAVGPATPEDGEETTEGMMFRVNVTDVPEVVTVGDENEVEKEEEPEYVTDVPEVVTVGDENEVEKEEELEYVTDVPEVVTVGDENEVEKEEEPEDVTDVPEVVTVSDENEVEKEEEPDYVTEDDEGPLPVTEGNDRNRFFCGGALITPRHVLTAAHCVAVSRPEVIRLGERDFTRSTESQAFDYPVQRVAIHPQYNALYNYFDIAVIELRNEVKFNALVQPYCLPASTLMLDGRTCTVSGWGSRPNEFAATLLTSVEVDVKPLTECNDLYVEAGSVFSTSYPQGLDATLLCASGGTGKDVCRGDSGGPLLLDVDGLETEVGVVSAGHGCGDPLFPGIYTRVDAFLDWLDRTVYGVCARASFAAQQGGAAVGNGTGVG</sequence>
<keyword evidence="9" id="KW-1185">Reference proteome</keyword>
<organism evidence="8 9">
    <name type="scientific">Penaeus vannamei</name>
    <name type="common">Whiteleg shrimp</name>
    <name type="synonym">Litopenaeus vannamei</name>
    <dbReference type="NCBI Taxonomy" id="6689"/>
    <lineage>
        <taxon>Eukaryota</taxon>
        <taxon>Metazoa</taxon>
        <taxon>Ecdysozoa</taxon>
        <taxon>Arthropoda</taxon>
        <taxon>Crustacea</taxon>
        <taxon>Multicrustacea</taxon>
        <taxon>Malacostraca</taxon>
        <taxon>Eumalacostraca</taxon>
        <taxon>Eucarida</taxon>
        <taxon>Decapoda</taxon>
        <taxon>Dendrobranchiata</taxon>
        <taxon>Penaeoidea</taxon>
        <taxon>Penaeidae</taxon>
        <taxon>Penaeus</taxon>
    </lineage>
</organism>
<dbReference type="SMART" id="SM00020">
    <property type="entry name" value="Tryp_SPc"/>
    <property type="match status" value="1"/>
</dbReference>
<dbReference type="EMBL" id="QCYY01003159">
    <property type="protein sequence ID" value="ROT64982.1"/>
    <property type="molecule type" value="Genomic_DNA"/>
</dbReference>
<proteinExistence type="inferred from homology"/>
<evidence type="ECO:0000256" key="5">
    <source>
        <dbReference type="RuleBase" id="RU363034"/>
    </source>
</evidence>
<dbReference type="AlphaFoldDB" id="A0A423SLC4"/>
<dbReference type="InterPro" id="IPR018114">
    <property type="entry name" value="TRYPSIN_HIS"/>
</dbReference>
<keyword evidence="1" id="KW-0732">Signal</keyword>
<dbReference type="SUPFAM" id="SSF50494">
    <property type="entry name" value="Trypsin-like serine proteases"/>
    <property type="match status" value="1"/>
</dbReference>
<dbReference type="Gene3D" id="2.40.10.10">
    <property type="entry name" value="Trypsin-like serine proteases"/>
    <property type="match status" value="2"/>
</dbReference>
<keyword evidence="5" id="KW-0378">Hydrolase</keyword>
<name>A0A423SLC4_PENVA</name>
<evidence type="ECO:0000256" key="1">
    <source>
        <dbReference type="ARBA" id="ARBA00022729"/>
    </source>
</evidence>
<dbReference type="InterPro" id="IPR009003">
    <property type="entry name" value="Peptidase_S1_PA"/>
</dbReference>
<keyword evidence="5" id="KW-0645">Protease</keyword>
<keyword evidence="2" id="KW-1015">Disulfide bond</keyword>
<dbReference type="PROSITE" id="PS50240">
    <property type="entry name" value="TRYPSIN_DOM"/>
    <property type="match status" value="1"/>
</dbReference>
<dbReference type="FunFam" id="2.40.10.10:FF:000028">
    <property type="entry name" value="Serine protease easter"/>
    <property type="match status" value="1"/>
</dbReference>
<dbReference type="PANTHER" id="PTHR24258">
    <property type="entry name" value="SERINE PROTEASE-RELATED"/>
    <property type="match status" value="1"/>
</dbReference>
<evidence type="ECO:0000256" key="4">
    <source>
        <dbReference type="ARBA" id="ARBA00024195"/>
    </source>
</evidence>
<dbReference type="InterPro" id="IPR001254">
    <property type="entry name" value="Trypsin_dom"/>
</dbReference>
<evidence type="ECO:0000256" key="3">
    <source>
        <dbReference type="ARBA" id="ARBA00023180"/>
    </source>
</evidence>
<feature type="compositionally biased region" description="Low complexity" evidence="6">
    <location>
        <begin position="216"/>
        <end position="268"/>
    </location>
</feature>